<sequence>MSNAPKINPDQLWQDLMTMACLGATAQGGCDRLTLTEADSAARNLFRLWCEDAGFTVKVDAMGNMFARREGADPSLPPVLMGSHLDTQSPGGKFDGPLGVLAALEAARAIGRAGIATRRAIEVVNWTNEEGARFAPGLMGSGVFGGALPLETAHAARDRDGNSFGDQLKRIRYLGDEPVGGREIDSYVELHVEQGPELERTGTTIAVVSHSNYLVYITFECLGANGHTQATHFKTQRNALLASAKALVEIERIATELGSRAAVSQLDVWPNNRVNVPHRTTFSVMMVEPARETMLALRERITTALAQIGAESGVTFNIIADATREPVIFPEDMVTLIEDVSKDLGHSVMRLSANTGHDALSMGPVCPTALIFVPSRDGISHSDYEYTSPEHCAAGAEVLMHAVLRRANRT</sequence>
<dbReference type="RefSeq" id="WP_227320954.1">
    <property type="nucleotide sequence ID" value="NZ_JAESVB010000003.1"/>
</dbReference>
<protein>
    <submittedName>
        <fullName evidence="4">Hydantoinase/carbamoylase family amidase</fullName>
        <ecNumber evidence="4">3.5.-.-</ecNumber>
    </submittedName>
</protein>
<dbReference type="InterPro" id="IPR036264">
    <property type="entry name" value="Bact_exopeptidase_dim_dom"/>
</dbReference>
<evidence type="ECO:0000256" key="2">
    <source>
        <dbReference type="ARBA" id="ARBA00022801"/>
    </source>
</evidence>
<keyword evidence="3" id="KW-0479">Metal-binding</keyword>
<evidence type="ECO:0000256" key="1">
    <source>
        <dbReference type="ARBA" id="ARBA00006153"/>
    </source>
</evidence>
<dbReference type="PANTHER" id="PTHR32494">
    <property type="entry name" value="ALLANTOATE DEIMINASE-RELATED"/>
    <property type="match status" value="1"/>
</dbReference>
<dbReference type="InterPro" id="IPR002933">
    <property type="entry name" value="Peptidase_M20"/>
</dbReference>
<dbReference type="GO" id="GO:0016813">
    <property type="term" value="F:hydrolase activity, acting on carbon-nitrogen (but not peptide) bonds, in linear amidines"/>
    <property type="evidence" value="ECO:0007669"/>
    <property type="project" value="InterPro"/>
</dbReference>
<keyword evidence="5" id="KW-1185">Reference proteome</keyword>
<feature type="binding site" evidence="3">
    <location>
        <position position="95"/>
    </location>
    <ligand>
        <name>Zn(2+)</name>
        <dbReference type="ChEBI" id="CHEBI:29105"/>
        <label>1</label>
    </ligand>
</feature>
<dbReference type="Pfam" id="PF01546">
    <property type="entry name" value="Peptidase_M20"/>
    <property type="match status" value="1"/>
</dbReference>
<evidence type="ECO:0000313" key="4">
    <source>
        <dbReference type="EMBL" id="MCB8875290.1"/>
    </source>
</evidence>
<keyword evidence="3" id="KW-0862">Zinc</keyword>
<feature type="binding site" evidence="3">
    <location>
        <position position="95"/>
    </location>
    <ligand>
        <name>Zn(2+)</name>
        <dbReference type="ChEBI" id="CHEBI:29105"/>
        <label>2</label>
    </ligand>
</feature>
<feature type="binding site" evidence="3">
    <location>
        <position position="84"/>
    </location>
    <ligand>
        <name>Zn(2+)</name>
        <dbReference type="ChEBI" id="CHEBI:29105"/>
        <label>1</label>
    </ligand>
</feature>
<feature type="binding site" evidence="3">
    <location>
        <position position="130"/>
    </location>
    <ligand>
        <name>Zn(2+)</name>
        <dbReference type="ChEBI" id="CHEBI:29105"/>
        <label>2</label>
    </ligand>
</feature>
<organism evidence="4 5">
    <name type="scientific">Acidisoma silvae</name>
    <dbReference type="NCBI Taxonomy" id="2802396"/>
    <lineage>
        <taxon>Bacteria</taxon>
        <taxon>Pseudomonadati</taxon>
        <taxon>Pseudomonadota</taxon>
        <taxon>Alphaproteobacteria</taxon>
        <taxon>Acetobacterales</taxon>
        <taxon>Acidocellaceae</taxon>
        <taxon>Acidisoma</taxon>
    </lineage>
</organism>
<dbReference type="EMBL" id="JAESVB010000003">
    <property type="protein sequence ID" value="MCB8875290.1"/>
    <property type="molecule type" value="Genomic_DNA"/>
</dbReference>
<keyword evidence="2 4" id="KW-0378">Hydrolase</keyword>
<dbReference type="Gene3D" id="3.30.70.360">
    <property type="match status" value="1"/>
</dbReference>
<dbReference type="EC" id="3.5.-.-" evidence="4"/>
<dbReference type="Gene3D" id="3.40.630.10">
    <property type="entry name" value="Zn peptidases"/>
    <property type="match status" value="1"/>
</dbReference>
<dbReference type="SUPFAM" id="SSF55031">
    <property type="entry name" value="Bacterial exopeptidase dimerisation domain"/>
    <property type="match status" value="1"/>
</dbReference>
<dbReference type="AlphaFoldDB" id="A0A963YQU5"/>
<accession>A0A963YQU5</accession>
<dbReference type="NCBIfam" id="TIGR01879">
    <property type="entry name" value="hydantase"/>
    <property type="match status" value="1"/>
</dbReference>
<comment type="caution">
    <text evidence="4">The sequence shown here is derived from an EMBL/GenBank/DDBJ whole genome shotgun (WGS) entry which is preliminary data.</text>
</comment>
<name>A0A963YQU5_9PROT</name>
<dbReference type="PANTHER" id="PTHR32494:SF5">
    <property type="entry name" value="ALLANTOATE AMIDOHYDROLASE"/>
    <property type="match status" value="1"/>
</dbReference>
<dbReference type="CDD" id="cd03884">
    <property type="entry name" value="M20_bAS"/>
    <property type="match status" value="1"/>
</dbReference>
<dbReference type="PIRSF" id="PIRSF001235">
    <property type="entry name" value="Amidase_carbamoylase"/>
    <property type="match status" value="1"/>
</dbReference>
<feature type="binding site" evidence="3">
    <location>
        <position position="381"/>
    </location>
    <ligand>
        <name>Zn(2+)</name>
        <dbReference type="ChEBI" id="CHEBI:29105"/>
        <label>2</label>
    </ligand>
</feature>
<evidence type="ECO:0000313" key="5">
    <source>
        <dbReference type="Proteomes" id="UP000708298"/>
    </source>
</evidence>
<comment type="cofactor">
    <cofactor evidence="3">
        <name>Zn(2+)</name>
        <dbReference type="ChEBI" id="CHEBI:29105"/>
    </cofactor>
    <text evidence="3">Binds 2 Zn(2+) ions per subunit.</text>
</comment>
<gene>
    <name evidence="4" type="ORF">ASILVAE211_08875</name>
</gene>
<reference evidence="4" key="2">
    <citation type="submission" date="2021-01" db="EMBL/GenBank/DDBJ databases">
        <authorList>
            <person name="Mieszkin S."/>
            <person name="Pouder E."/>
            <person name="Alain K."/>
        </authorList>
    </citation>
    <scope>NUCLEOTIDE SEQUENCE</scope>
    <source>
        <strain evidence="4">HW T2.11</strain>
    </source>
</reference>
<dbReference type="Proteomes" id="UP000708298">
    <property type="component" value="Unassembled WGS sequence"/>
</dbReference>
<feature type="binding site" evidence="3">
    <location>
        <position position="191"/>
    </location>
    <ligand>
        <name>Zn(2+)</name>
        <dbReference type="ChEBI" id="CHEBI:29105"/>
        <label>1</label>
    </ligand>
</feature>
<dbReference type="SUPFAM" id="SSF53187">
    <property type="entry name" value="Zn-dependent exopeptidases"/>
    <property type="match status" value="1"/>
</dbReference>
<dbReference type="InterPro" id="IPR010158">
    <property type="entry name" value="Amidase_Cbmase"/>
</dbReference>
<comment type="similarity">
    <text evidence="1">Belongs to the peptidase M20 family.</text>
</comment>
<dbReference type="GO" id="GO:0046872">
    <property type="term" value="F:metal ion binding"/>
    <property type="evidence" value="ECO:0007669"/>
    <property type="project" value="UniProtKB-KW"/>
</dbReference>
<proteinExistence type="inferred from homology"/>
<reference evidence="4" key="1">
    <citation type="journal article" date="2021" name="Microorganisms">
        <title>Acidisoma silvae sp. nov. and Acidisomacellulosilytica sp. nov., Two Acidophilic Bacteria Isolated from Decaying Wood, Hydrolyzing Cellulose and Producing Poly-3-hydroxybutyrate.</title>
        <authorList>
            <person name="Mieszkin S."/>
            <person name="Pouder E."/>
            <person name="Uroz S."/>
            <person name="Simon-Colin C."/>
            <person name="Alain K."/>
        </authorList>
    </citation>
    <scope>NUCLEOTIDE SEQUENCE</scope>
    <source>
        <strain evidence="4">HW T2.11</strain>
    </source>
</reference>
<evidence type="ECO:0000256" key="3">
    <source>
        <dbReference type="PIRSR" id="PIRSR001235-1"/>
    </source>
</evidence>